<dbReference type="Proteomes" id="UP000886847">
    <property type="component" value="Unassembled WGS sequence"/>
</dbReference>
<evidence type="ECO:0000256" key="1">
    <source>
        <dbReference type="SAM" id="Phobius"/>
    </source>
</evidence>
<keyword evidence="1" id="KW-0812">Transmembrane</keyword>
<reference evidence="2" key="1">
    <citation type="journal article" date="2021" name="PeerJ">
        <title>Extensive microbial diversity within the chicken gut microbiome revealed by metagenomics and culture.</title>
        <authorList>
            <person name="Gilroy R."/>
            <person name="Ravi A."/>
            <person name="Getino M."/>
            <person name="Pursley I."/>
            <person name="Horton D.L."/>
            <person name="Alikhan N.F."/>
            <person name="Baker D."/>
            <person name="Gharbi K."/>
            <person name="Hall N."/>
            <person name="Watson M."/>
            <person name="Adriaenssens E.M."/>
            <person name="Foster-Nyarko E."/>
            <person name="Jarju S."/>
            <person name="Secka A."/>
            <person name="Antonio M."/>
            <person name="Oren A."/>
            <person name="Chaudhuri R.R."/>
            <person name="La Ragione R."/>
            <person name="Hildebrand F."/>
            <person name="Pallen M.J."/>
        </authorList>
    </citation>
    <scope>NUCLEOTIDE SEQUENCE</scope>
    <source>
        <strain evidence="2">2189</strain>
    </source>
</reference>
<protein>
    <submittedName>
        <fullName evidence="2">Uncharacterized protein</fullName>
    </submittedName>
</protein>
<organism evidence="2 3">
    <name type="scientific">Candidatus Borkfalkia faecavium</name>
    <dbReference type="NCBI Taxonomy" id="2838508"/>
    <lineage>
        <taxon>Bacteria</taxon>
        <taxon>Bacillati</taxon>
        <taxon>Bacillota</taxon>
        <taxon>Clostridia</taxon>
        <taxon>Christensenellales</taxon>
        <taxon>Christensenellaceae</taxon>
        <taxon>Candidatus Borkfalkia</taxon>
    </lineage>
</organism>
<keyword evidence="1" id="KW-1133">Transmembrane helix</keyword>
<evidence type="ECO:0000313" key="2">
    <source>
        <dbReference type="EMBL" id="HIX49831.1"/>
    </source>
</evidence>
<evidence type="ECO:0000313" key="3">
    <source>
        <dbReference type="Proteomes" id="UP000886847"/>
    </source>
</evidence>
<keyword evidence="1" id="KW-0472">Membrane</keyword>
<sequence>MRVNLCISADMRDLYTLAYMFMIMISYPARSFNTFSKIVKKIFLTWVKRRTQLKSALKFLPSFQVSANFLKEKNHMPTEKFSKSIIKNFSRATRG</sequence>
<name>A0A9D1VZS1_9FIRM</name>
<accession>A0A9D1VZS1</accession>
<reference evidence="2" key="2">
    <citation type="submission" date="2021-04" db="EMBL/GenBank/DDBJ databases">
        <authorList>
            <person name="Gilroy R."/>
        </authorList>
    </citation>
    <scope>NUCLEOTIDE SEQUENCE</scope>
    <source>
        <strain evidence="2">2189</strain>
    </source>
</reference>
<comment type="caution">
    <text evidence="2">The sequence shown here is derived from an EMBL/GenBank/DDBJ whole genome shotgun (WGS) entry which is preliminary data.</text>
</comment>
<proteinExistence type="predicted"/>
<dbReference type="AlphaFoldDB" id="A0A9D1VZS1"/>
<gene>
    <name evidence="2" type="ORF">H9851_00910</name>
</gene>
<feature type="transmembrane region" description="Helical" evidence="1">
    <location>
        <begin position="14"/>
        <end position="32"/>
    </location>
</feature>
<dbReference type="EMBL" id="DXEW01000004">
    <property type="protein sequence ID" value="HIX49831.1"/>
    <property type="molecule type" value="Genomic_DNA"/>
</dbReference>